<dbReference type="Proteomes" id="UP000886501">
    <property type="component" value="Unassembled WGS sequence"/>
</dbReference>
<dbReference type="EMBL" id="MU117983">
    <property type="protein sequence ID" value="KAF9650570.1"/>
    <property type="molecule type" value="Genomic_DNA"/>
</dbReference>
<accession>A0ACB6ZL78</accession>
<name>A0ACB6ZL78_THEGA</name>
<comment type="caution">
    <text evidence="1">The sequence shown here is derived from an EMBL/GenBank/DDBJ whole genome shotgun (WGS) entry which is preliminary data.</text>
</comment>
<gene>
    <name evidence="1" type="ORF">BDM02DRAFT_3220198</name>
</gene>
<keyword evidence="2" id="KW-1185">Reference proteome</keyword>
<sequence>MTISSTNIRTPLERLYTCRTQPWRSLYITYQLIITLLFRLPFWFVIGLFPRGRVHPQFTVKKAIFIRITRTIVQTAYKTTKFGRSSPTYAEITPGPNVNGVWIQSRPDLVFGDIKHAQEVNKVRNIRIPGYWYDEDGVTPDNSARPVPGEKIVYYIHGGAFLSGSAHPSEYYSGIPKGFLHHSPSIKRVFALEYRLLGNIPFVEGAFPSMILDSLNGYMHLLELGYAPEDIILLGDSAGGNLSLSLCRYLIEYADEKSPSGVSLPRVPGALILLSPWADAGNSHNDVRSRIENQKYDYVVGTPLSQEYVSWAIGRQMGANIANTSPWISPISKHVNGVSFKGFPKTFIAAGELEVLRDQITVLKEKMERDIGEDNVGYYLAPLAVHDFIMLGWHEPERTNGFKKIAAWVATL</sequence>
<evidence type="ECO:0000313" key="1">
    <source>
        <dbReference type="EMBL" id="KAF9650570.1"/>
    </source>
</evidence>
<organism evidence="1 2">
    <name type="scientific">Thelephora ganbajun</name>
    <name type="common">Ganba fungus</name>
    <dbReference type="NCBI Taxonomy" id="370292"/>
    <lineage>
        <taxon>Eukaryota</taxon>
        <taxon>Fungi</taxon>
        <taxon>Dikarya</taxon>
        <taxon>Basidiomycota</taxon>
        <taxon>Agaricomycotina</taxon>
        <taxon>Agaricomycetes</taxon>
        <taxon>Thelephorales</taxon>
        <taxon>Thelephoraceae</taxon>
        <taxon>Thelephora</taxon>
    </lineage>
</organism>
<reference evidence="1" key="2">
    <citation type="journal article" date="2020" name="Nat. Commun.">
        <title>Large-scale genome sequencing of mycorrhizal fungi provides insights into the early evolution of symbiotic traits.</title>
        <authorList>
            <person name="Miyauchi S."/>
            <person name="Kiss E."/>
            <person name="Kuo A."/>
            <person name="Drula E."/>
            <person name="Kohler A."/>
            <person name="Sanchez-Garcia M."/>
            <person name="Morin E."/>
            <person name="Andreopoulos B."/>
            <person name="Barry K.W."/>
            <person name="Bonito G."/>
            <person name="Buee M."/>
            <person name="Carver A."/>
            <person name="Chen C."/>
            <person name="Cichocki N."/>
            <person name="Clum A."/>
            <person name="Culley D."/>
            <person name="Crous P.W."/>
            <person name="Fauchery L."/>
            <person name="Girlanda M."/>
            <person name="Hayes R.D."/>
            <person name="Keri Z."/>
            <person name="LaButti K."/>
            <person name="Lipzen A."/>
            <person name="Lombard V."/>
            <person name="Magnuson J."/>
            <person name="Maillard F."/>
            <person name="Murat C."/>
            <person name="Nolan M."/>
            <person name="Ohm R.A."/>
            <person name="Pangilinan J."/>
            <person name="Pereira M.F."/>
            <person name="Perotto S."/>
            <person name="Peter M."/>
            <person name="Pfister S."/>
            <person name="Riley R."/>
            <person name="Sitrit Y."/>
            <person name="Stielow J.B."/>
            <person name="Szollosi G."/>
            <person name="Zifcakova L."/>
            <person name="Stursova M."/>
            <person name="Spatafora J.W."/>
            <person name="Tedersoo L."/>
            <person name="Vaario L.M."/>
            <person name="Yamada A."/>
            <person name="Yan M."/>
            <person name="Wang P."/>
            <person name="Xu J."/>
            <person name="Bruns T."/>
            <person name="Baldrian P."/>
            <person name="Vilgalys R."/>
            <person name="Dunand C."/>
            <person name="Henrissat B."/>
            <person name="Grigoriev I.V."/>
            <person name="Hibbett D."/>
            <person name="Nagy L.G."/>
            <person name="Martin F.M."/>
        </authorList>
    </citation>
    <scope>NUCLEOTIDE SEQUENCE</scope>
    <source>
        <strain evidence="1">P2</strain>
    </source>
</reference>
<reference evidence="1" key="1">
    <citation type="submission" date="2019-10" db="EMBL/GenBank/DDBJ databases">
        <authorList>
            <consortium name="DOE Joint Genome Institute"/>
            <person name="Kuo A."/>
            <person name="Miyauchi S."/>
            <person name="Kiss E."/>
            <person name="Drula E."/>
            <person name="Kohler A."/>
            <person name="Sanchez-Garcia M."/>
            <person name="Andreopoulos B."/>
            <person name="Barry K.W."/>
            <person name="Bonito G."/>
            <person name="Buee M."/>
            <person name="Carver A."/>
            <person name="Chen C."/>
            <person name="Cichocki N."/>
            <person name="Clum A."/>
            <person name="Culley D."/>
            <person name="Crous P.W."/>
            <person name="Fauchery L."/>
            <person name="Girlanda M."/>
            <person name="Hayes R."/>
            <person name="Keri Z."/>
            <person name="Labutti K."/>
            <person name="Lipzen A."/>
            <person name="Lombard V."/>
            <person name="Magnuson J."/>
            <person name="Maillard F."/>
            <person name="Morin E."/>
            <person name="Murat C."/>
            <person name="Nolan M."/>
            <person name="Ohm R."/>
            <person name="Pangilinan J."/>
            <person name="Pereira M."/>
            <person name="Perotto S."/>
            <person name="Peter M."/>
            <person name="Riley R."/>
            <person name="Sitrit Y."/>
            <person name="Stielow B."/>
            <person name="Szollosi G."/>
            <person name="Zifcakova L."/>
            <person name="Stursova M."/>
            <person name="Spatafora J.W."/>
            <person name="Tedersoo L."/>
            <person name="Vaario L.-M."/>
            <person name="Yamada A."/>
            <person name="Yan M."/>
            <person name="Wang P."/>
            <person name="Xu J."/>
            <person name="Bruns T."/>
            <person name="Baldrian P."/>
            <person name="Vilgalys R."/>
            <person name="Henrissat B."/>
            <person name="Grigoriev I.V."/>
            <person name="Hibbett D."/>
            <person name="Nagy L.G."/>
            <person name="Martin F.M."/>
        </authorList>
    </citation>
    <scope>NUCLEOTIDE SEQUENCE</scope>
    <source>
        <strain evidence="1">P2</strain>
    </source>
</reference>
<proteinExistence type="predicted"/>
<evidence type="ECO:0000313" key="2">
    <source>
        <dbReference type="Proteomes" id="UP000886501"/>
    </source>
</evidence>
<protein>
    <submittedName>
        <fullName evidence="1">Alpha/beta-hydrolase</fullName>
    </submittedName>
</protein>